<dbReference type="InterPro" id="IPR010982">
    <property type="entry name" value="Lambda_DNA-bd_dom_sf"/>
</dbReference>
<evidence type="ECO:0000259" key="1">
    <source>
        <dbReference type="PROSITE" id="PS50943"/>
    </source>
</evidence>
<gene>
    <name evidence="2" type="ORF">IAA86_05320</name>
</gene>
<dbReference type="Proteomes" id="UP000886865">
    <property type="component" value="Unassembled WGS sequence"/>
</dbReference>
<evidence type="ECO:0000313" key="2">
    <source>
        <dbReference type="EMBL" id="HIS74418.1"/>
    </source>
</evidence>
<dbReference type="CDD" id="cd00093">
    <property type="entry name" value="HTH_XRE"/>
    <property type="match status" value="1"/>
</dbReference>
<dbReference type="PANTHER" id="PTHR40275">
    <property type="entry name" value="SSL7038 PROTEIN"/>
    <property type="match status" value="1"/>
</dbReference>
<proteinExistence type="predicted"/>
<dbReference type="InterPro" id="IPR001387">
    <property type="entry name" value="Cro/C1-type_HTH"/>
</dbReference>
<name>A0A9D1FJ13_9BACT</name>
<dbReference type="EMBL" id="DVJQ01000045">
    <property type="protein sequence ID" value="HIS74418.1"/>
    <property type="molecule type" value="Genomic_DNA"/>
</dbReference>
<organism evidence="2 3">
    <name type="scientific">Candidatus Galligastranaerophilus intestinavium</name>
    <dbReference type="NCBI Taxonomy" id="2840836"/>
    <lineage>
        <taxon>Bacteria</taxon>
        <taxon>Candidatus Galligastranaerophilus</taxon>
    </lineage>
</organism>
<dbReference type="GO" id="GO:0003677">
    <property type="term" value="F:DNA binding"/>
    <property type="evidence" value="ECO:0007669"/>
    <property type="project" value="InterPro"/>
</dbReference>
<reference evidence="2" key="1">
    <citation type="submission" date="2020-10" db="EMBL/GenBank/DDBJ databases">
        <authorList>
            <person name="Gilroy R."/>
        </authorList>
    </citation>
    <scope>NUCLEOTIDE SEQUENCE</scope>
    <source>
        <strain evidence="2">CHK152-2871</strain>
    </source>
</reference>
<protein>
    <submittedName>
        <fullName evidence="2">Addiction module antidote protein</fullName>
    </submittedName>
</protein>
<evidence type="ECO:0000313" key="3">
    <source>
        <dbReference type="Proteomes" id="UP000886865"/>
    </source>
</evidence>
<comment type="caution">
    <text evidence="2">The sequence shown here is derived from an EMBL/GenBank/DDBJ whole genome shotgun (WGS) entry which is preliminary data.</text>
</comment>
<dbReference type="SUPFAM" id="SSF47413">
    <property type="entry name" value="lambda repressor-like DNA-binding domains"/>
    <property type="match status" value="1"/>
</dbReference>
<dbReference type="AlphaFoldDB" id="A0A9D1FJ13"/>
<dbReference type="NCBIfam" id="TIGR02684">
    <property type="entry name" value="dnstrm_HI1420"/>
    <property type="match status" value="1"/>
</dbReference>
<dbReference type="InterPro" id="IPR014057">
    <property type="entry name" value="HI1420"/>
</dbReference>
<dbReference type="Pfam" id="PF21716">
    <property type="entry name" value="dnstrm_HI1420"/>
    <property type="match status" value="1"/>
</dbReference>
<reference evidence="2" key="2">
    <citation type="journal article" date="2021" name="PeerJ">
        <title>Extensive microbial diversity within the chicken gut microbiome revealed by metagenomics and culture.</title>
        <authorList>
            <person name="Gilroy R."/>
            <person name="Ravi A."/>
            <person name="Getino M."/>
            <person name="Pursley I."/>
            <person name="Horton D.L."/>
            <person name="Alikhan N.F."/>
            <person name="Baker D."/>
            <person name="Gharbi K."/>
            <person name="Hall N."/>
            <person name="Watson M."/>
            <person name="Adriaenssens E.M."/>
            <person name="Foster-Nyarko E."/>
            <person name="Jarju S."/>
            <person name="Secka A."/>
            <person name="Antonio M."/>
            <person name="Oren A."/>
            <person name="Chaudhuri R.R."/>
            <person name="La Ragione R."/>
            <person name="Hildebrand F."/>
            <person name="Pallen M.J."/>
        </authorList>
    </citation>
    <scope>NUCLEOTIDE SEQUENCE</scope>
    <source>
        <strain evidence="2">CHK152-2871</strain>
    </source>
</reference>
<sequence length="101" mass="11842">MKELKHTIDLENYIVNDLKTDEDIKLYLNTSLKDYIEDGDFNSFYRALEIAIKSRNSISGFAKKIGMSRTHLYSLFKNEKEPKFSTIVKIFHELGYELEIA</sequence>
<dbReference type="PROSITE" id="PS50943">
    <property type="entry name" value="HTH_CROC1"/>
    <property type="match status" value="1"/>
</dbReference>
<dbReference type="PANTHER" id="PTHR40275:SF1">
    <property type="entry name" value="SSL7038 PROTEIN"/>
    <property type="match status" value="1"/>
</dbReference>
<feature type="domain" description="HTH cro/C1-type" evidence="1">
    <location>
        <begin position="61"/>
        <end position="101"/>
    </location>
</feature>
<accession>A0A9D1FJ13</accession>